<evidence type="ECO:0000313" key="1">
    <source>
        <dbReference type="EMBL" id="KAK3607586.1"/>
    </source>
</evidence>
<gene>
    <name evidence="1" type="ORF">CHS0354_034634</name>
</gene>
<accession>A0AAE0TC99</accession>
<dbReference type="EMBL" id="JAEAOA010002038">
    <property type="protein sequence ID" value="KAK3607586.1"/>
    <property type="molecule type" value="Genomic_DNA"/>
</dbReference>
<proteinExistence type="predicted"/>
<evidence type="ECO:0000313" key="2">
    <source>
        <dbReference type="Proteomes" id="UP001195483"/>
    </source>
</evidence>
<organism evidence="1 2">
    <name type="scientific">Potamilus streckersoni</name>
    <dbReference type="NCBI Taxonomy" id="2493646"/>
    <lineage>
        <taxon>Eukaryota</taxon>
        <taxon>Metazoa</taxon>
        <taxon>Spiralia</taxon>
        <taxon>Lophotrochozoa</taxon>
        <taxon>Mollusca</taxon>
        <taxon>Bivalvia</taxon>
        <taxon>Autobranchia</taxon>
        <taxon>Heteroconchia</taxon>
        <taxon>Palaeoheterodonta</taxon>
        <taxon>Unionida</taxon>
        <taxon>Unionoidea</taxon>
        <taxon>Unionidae</taxon>
        <taxon>Ambleminae</taxon>
        <taxon>Lampsilini</taxon>
        <taxon>Potamilus</taxon>
    </lineage>
</organism>
<comment type="caution">
    <text evidence="1">The sequence shown here is derived from an EMBL/GenBank/DDBJ whole genome shotgun (WGS) entry which is preliminary data.</text>
</comment>
<protein>
    <submittedName>
        <fullName evidence="1">Uncharacterized protein</fullName>
    </submittedName>
</protein>
<reference evidence="1" key="2">
    <citation type="journal article" date="2021" name="Genome Biol. Evol.">
        <title>Developing a high-quality reference genome for a parasitic bivalve with doubly uniparental inheritance (Bivalvia: Unionida).</title>
        <authorList>
            <person name="Smith C.H."/>
        </authorList>
    </citation>
    <scope>NUCLEOTIDE SEQUENCE</scope>
    <source>
        <strain evidence="1">CHS0354</strain>
        <tissue evidence="1">Mantle</tissue>
    </source>
</reference>
<dbReference type="AlphaFoldDB" id="A0AAE0TC99"/>
<sequence>MNLNLLESFEDNWFGIPGCRSRDARSQPIFAVNLWNTYDATFHDMPNTNTLVAGWHHRLSCLELVVHRHGNSERPLKDTAARISTIEKDHDNRPLLDYLRGFGHNKNLEV</sequence>
<dbReference type="Proteomes" id="UP001195483">
    <property type="component" value="Unassembled WGS sequence"/>
</dbReference>
<reference evidence="1" key="3">
    <citation type="submission" date="2023-05" db="EMBL/GenBank/DDBJ databases">
        <authorList>
            <person name="Smith C.H."/>
        </authorList>
    </citation>
    <scope>NUCLEOTIDE SEQUENCE</scope>
    <source>
        <strain evidence="1">CHS0354</strain>
        <tissue evidence="1">Mantle</tissue>
    </source>
</reference>
<reference evidence="1" key="1">
    <citation type="journal article" date="2021" name="Genome Biol. Evol.">
        <title>A High-Quality Reference Genome for a Parasitic Bivalve with Doubly Uniparental Inheritance (Bivalvia: Unionida).</title>
        <authorList>
            <person name="Smith C.H."/>
        </authorList>
    </citation>
    <scope>NUCLEOTIDE SEQUENCE</scope>
    <source>
        <strain evidence="1">CHS0354</strain>
    </source>
</reference>
<keyword evidence="2" id="KW-1185">Reference proteome</keyword>
<name>A0AAE0TC99_9BIVA</name>